<dbReference type="GO" id="GO:0006979">
    <property type="term" value="P:response to oxidative stress"/>
    <property type="evidence" value="ECO:0007669"/>
    <property type="project" value="InterPro"/>
</dbReference>
<keyword evidence="2 4" id="KW-0575">Peroxidase</keyword>
<reference evidence="5" key="1">
    <citation type="journal article" date="2014" name="PLoS ONE">
        <title>Transcriptome-Based Identification of ABC Transporters in the Western Tarnished Plant Bug Lygus hesperus.</title>
        <authorList>
            <person name="Hull J.J."/>
            <person name="Chaney K."/>
            <person name="Geib S.M."/>
            <person name="Fabrick J.A."/>
            <person name="Brent C.S."/>
            <person name="Walsh D."/>
            <person name="Lavine L.C."/>
        </authorList>
    </citation>
    <scope>NUCLEOTIDE SEQUENCE</scope>
</reference>
<dbReference type="PRINTS" id="PR01011">
    <property type="entry name" value="GLUTPROXDASE"/>
</dbReference>
<reference evidence="6" key="3">
    <citation type="submission" date="2014-09" db="EMBL/GenBank/DDBJ databases">
        <authorList>
            <person name="Magalhaes I.L.F."/>
            <person name="Oliveira U."/>
            <person name="Santos F.R."/>
            <person name="Vidigal T.H.D.A."/>
            <person name="Brescovit A.D."/>
            <person name="Santos A.J."/>
        </authorList>
    </citation>
    <scope>NUCLEOTIDE SEQUENCE</scope>
</reference>
<keyword evidence="3 4" id="KW-0560">Oxidoreductase</keyword>
<protein>
    <recommendedName>
        <fullName evidence="4">Glutathione peroxidase</fullName>
    </recommendedName>
</protein>
<comment type="similarity">
    <text evidence="1 4">Belongs to the glutathione peroxidase family.</text>
</comment>
<gene>
    <name evidence="5" type="primary">GPXMC1</name>
    <name evidence="5" type="ORF">CM83_9963</name>
</gene>
<dbReference type="SUPFAM" id="SSF52833">
    <property type="entry name" value="Thioredoxin-like"/>
    <property type="match status" value="1"/>
</dbReference>
<evidence type="ECO:0000256" key="1">
    <source>
        <dbReference type="ARBA" id="ARBA00006926"/>
    </source>
</evidence>
<reference evidence="5" key="2">
    <citation type="submission" date="2014-07" db="EMBL/GenBank/DDBJ databases">
        <authorList>
            <person name="Hull J."/>
        </authorList>
    </citation>
    <scope>NUCLEOTIDE SEQUENCE</scope>
</reference>
<dbReference type="Gene3D" id="3.40.30.10">
    <property type="entry name" value="Glutaredoxin"/>
    <property type="match status" value="1"/>
</dbReference>
<dbReference type="PIRSF" id="PIRSF000303">
    <property type="entry name" value="Glutathion_perox"/>
    <property type="match status" value="1"/>
</dbReference>
<dbReference type="Pfam" id="PF00255">
    <property type="entry name" value="GSHPx"/>
    <property type="match status" value="1"/>
</dbReference>
<dbReference type="PANTHER" id="PTHR11592">
    <property type="entry name" value="GLUTATHIONE PEROXIDASE"/>
    <property type="match status" value="1"/>
</dbReference>
<dbReference type="PANTHER" id="PTHR11592:SF78">
    <property type="entry name" value="GLUTATHIONE PEROXIDASE"/>
    <property type="match status" value="1"/>
</dbReference>
<dbReference type="GO" id="GO:0004601">
    <property type="term" value="F:peroxidase activity"/>
    <property type="evidence" value="ECO:0007669"/>
    <property type="project" value="UniProtKB-KW"/>
</dbReference>
<dbReference type="EMBL" id="GBHO01034336">
    <property type="protein sequence ID" value="JAG09268.1"/>
    <property type="molecule type" value="Transcribed_RNA"/>
</dbReference>
<dbReference type="InterPro" id="IPR000889">
    <property type="entry name" value="Glutathione_peroxidase"/>
</dbReference>
<dbReference type="InterPro" id="IPR036249">
    <property type="entry name" value="Thioredoxin-like_sf"/>
</dbReference>
<dbReference type="AlphaFoldDB" id="A0A0A9WS07"/>
<name>A0A0A9WS07_LYGHE</name>
<evidence type="ECO:0000313" key="6">
    <source>
        <dbReference type="EMBL" id="JAG57816.1"/>
    </source>
</evidence>
<evidence type="ECO:0000313" key="5">
    <source>
        <dbReference type="EMBL" id="JAG09268.1"/>
    </source>
</evidence>
<dbReference type="EMBL" id="GBRD01008005">
    <property type="protein sequence ID" value="JAG57816.1"/>
    <property type="molecule type" value="Transcribed_RNA"/>
</dbReference>
<accession>A0A0A9WS07</accession>
<proteinExistence type="inferred from homology"/>
<organism evidence="5">
    <name type="scientific">Lygus hesperus</name>
    <name type="common">Western plant bug</name>
    <dbReference type="NCBI Taxonomy" id="30085"/>
    <lineage>
        <taxon>Eukaryota</taxon>
        <taxon>Metazoa</taxon>
        <taxon>Ecdysozoa</taxon>
        <taxon>Arthropoda</taxon>
        <taxon>Hexapoda</taxon>
        <taxon>Insecta</taxon>
        <taxon>Pterygota</taxon>
        <taxon>Neoptera</taxon>
        <taxon>Paraneoptera</taxon>
        <taxon>Hemiptera</taxon>
        <taxon>Heteroptera</taxon>
        <taxon>Panheteroptera</taxon>
        <taxon>Cimicomorpha</taxon>
        <taxon>Miridae</taxon>
        <taxon>Mirini</taxon>
        <taxon>Lygus</taxon>
    </lineage>
</organism>
<dbReference type="PROSITE" id="PS51355">
    <property type="entry name" value="GLUTATHIONE_PEROXID_3"/>
    <property type="match status" value="1"/>
</dbReference>
<evidence type="ECO:0000256" key="3">
    <source>
        <dbReference type="ARBA" id="ARBA00023002"/>
    </source>
</evidence>
<dbReference type="CDD" id="cd00340">
    <property type="entry name" value="GSH_Peroxidase"/>
    <property type="match status" value="1"/>
</dbReference>
<dbReference type="FunFam" id="3.40.30.10:FF:000025">
    <property type="entry name" value="Glutathione peroxidase"/>
    <property type="match status" value="1"/>
</dbReference>
<sequence>MVGRMNDEPGVAAPNVYQFKVNDAEGNVVQMRKYKGQVMLIVNVSSQSGFTDLNYKQLQELQKVYGDRRFKVLAFPSDQLGNQEPSSAEKILEWAREKGYEFDIFGKIDVNGPNTPLLWRYLKTSTRGMAGDFIKWNFTKFIVNRKGVPVERYGPAVPPSMLKKSLEGLLELES</sequence>
<evidence type="ECO:0000256" key="2">
    <source>
        <dbReference type="ARBA" id="ARBA00022559"/>
    </source>
</evidence>
<evidence type="ECO:0000256" key="4">
    <source>
        <dbReference type="RuleBase" id="RU000499"/>
    </source>
</evidence>